<accession>A0A158DM46</accession>
<sequence>MEMHYHGAIIRPIVNELDGVFSSSVLIRDPQGQQQLYEGIGRFASERAASFFAVNWAIARLDGEDELKPPFRMLDGRGSR</sequence>
<reference evidence="1" key="1">
    <citation type="submission" date="2016-01" db="EMBL/GenBank/DDBJ databases">
        <authorList>
            <person name="Peeters C."/>
        </authorList>
    </citation>
    <scope>NUCLEOTIDE SEQUENCE [LARGE SCALE GENOMIC DNA]</scope>
    <source>
        <strain evidence="1">LMG 29318</strain>
    </source>
</reference>
<dbReference type="EMBL" id="FCOF02000081">
    <property type="protein sequence ID" value="SAK95721.1"/>
    <property type="molecule type" value="Genomic_DNA"/>
</dbReference>
<organism evidence="1 2">
    <name type="scientific">Caballeronia catudaia</name>
    <dbReference type="NCBI Taxonomy" id="1777136"/>
    <lineage>
        <taxon>Bacteria</taxon>
        <taxon>Pseudomonadati</taxon>
        <taxon>Pseudomonadota</taxon>
        <taxon>Betaproteobacteria</taxon>
        <taxon>Burkholderiales</taxon>
        <taxon>Burkholderiaceae</taxon>
        <taxon>Caballeronia</taxon>
    </lineage>
</organism>
<comment type="caution">
    <text evidence="1">The sequence shown here is derived from an EMBL/GenBank/DDBJ whole genome shotgun (WGS) entry which is preliminary data.</text>
</comment>
<dbReference type="OrthoDB" id="9925538at2"/>
<evidence type="ECO:0000313" key="2">
    <source>
        <dbReference type="Proteomes" id="UP000054870"/>
    </source>
</evidence>
<name>A0A158DM46_9BURK</name>
<dbReference type="RefSeq" id="WP_061128529.1">
    <property type="nucleotide sequence ID" value="NZ_FCOF02000081.1"/>
</dbReference>
<gene>
    <name evidence="1" type="ORF">AWB75_06946</name>
</gene>
<dbReference type="AlphaFoldDB" id="A0A158DM46"/>
<proteinExistence type="predicted"/>
<protein>
    <submittedName>
        <fullName evidence="1">Uncharacterized protein</fullName>
    </submittedName>
</protein>
<evidence type="ECO:0000313" key="1">
    <source>
        <dbReference type="EMBL" id="SAK95721.1"/>
    </source>
</evidence>
<keyword evidence="2" id="KW-1185">Reference proteome</keyword>
<dbReference type="Proteomes" id="UP000054870">
    <property type="component" value="Unassembled WGS sequence"/>
</dbReference>